<name>B8HN12_CYAP4</name>
<reference evidence="1" key="1">
    <citation type="submission" date="2009-01" db="EMBL/GenBank/DDBJ databases">
        <title>Complete sequence of chromosome Cyanothece sp. PCC 7425.</title>
        <authorList>
            <consortium name="US DOE Joint Genome Institute"/>
            <person name="Lucas S."/>
            <person name="Copeland A."/>
            <person name="Lapidus A."/>
            <person name="Glavina del Rio T."/>
            <person name="Dalin E."/>
            <person name="Tice H."/>
            <person name="Bruce D."/>
            <person name="Goodwin L."/>
            <person name="Pitluck S."/>
            <person name="Sims D."/>
            <person name="Meineke L."/>
            <person name="Brettin T."/>
            <person name="Detter J.C."/>
            <person name="Han C."/>
            <person name="Larimer F."/>
            <person name="Land M."/>
            <person name="Hauser L."/>
            <person name="Kyrpides N."/>
            <person name="Ovchinnikova G."/>
            <person name="Liberton M."/>
            <person name="Stoeckel J."/>
            <person name="Banerjee A."/>
            <person name="Singh A."/>
            <person name="Page L."/>
            <person name="Sato H."/>
            <person name="Zhao L."/>
            <person name="Sherman L."/>
            <person name="Pakrasi H."/>
            <person name="Richardson P."/>
        </authorList>
    </citation>
    <scope>NUCLEOTIDE SEQUENCE</scope>
    <source>
        <strain evidence="1">PCC 7425</strain>
    </source>
</reference>
<dbReference type="STRING" id="395961.Cyan7425_3153"/>
<dbReference type="GO" id="GO:0006281">
    <property type="term" value="P:DNA repair"/>
    <property type="evidence" value="ECO:0007669"/>
    <property type="project" value="InterPro"/>
</dbReference>
<dbReference type="HOGENOM" id="CLU_1934555_0_0_3"/>
<evidence type="ECO:0000313" key="1">
    <source>
        <dbReference type="EMBL" id="ACL45481.1"/>
    </source>
</evidence>
<dbReference type="Gene3D" id="3.30.1330.70">
    <property type="entry name" value="Holliday junction resolvase RusA"/>
    <property type="match status" value="1"/>
</dbReference>
<sequence>METVSYLYPEAIRKSNQEITLHLTGPVTPKARPRHHGNQSYLPGRYRQWKEDAIAELSQQYEGEPIPQAIVTIEILGSARGDLDNISGAVLDALVQAGVLVDDRISCIPRLEICHVPGKIQGAKIQISQL</sequence>
<dbReference type="OrthoDB" id="462802at2"/>
<dbReference type="GO" id="GO:0000287">
    <property type="term" value="F:magnesium ion binding"/>
    <property type="evidence" value="ECO:0007669"/>
    <property type="project" value="InterPro"/>
</dbReference>
<dbReference type="InterPro" id="IPR008822">
    <property type="entry name" value="Endonuclease_RusA-like"/>
</dbReference>
<organism evidence="1">
    <name type="scientific">Cyanothece sp. (strain PCC 7425 / ATCC 29141)</name>
    <dbReference type="NCBI Taxonomy" id="395961"/>
    <lineage>
        <taxon>Bacteria</taxon>
        <taxon>Bacillati</taxon>
        <taxon>Cyanobacteriota</taxon>
        <taxon>Cyanophyceae</taxon>
        <taxon>Gomontiellales</taxon>
        <taxon>Cyanothecaceae</taxon>
        <taxon>Cyanothece</taxon>
    </lineage>
</organism>
<dbReference type="Pfam" id="PF05866">
    <property type="entry name" value="RusA"/>
    <property type="match status" value="1"/>
</dbReference>
<dbReference type="InterPro" id="IPR036614">
    <property type="entry name" value="RusA-like_sf"/>
</dbReference>
<accession>B8HN12</accession>
<dbReference type="SUPFAM" id="SSF103084">
    <property type="entry name" value="Holliday junction resolvase RusA"/>
    <property type="match status" value="1"/>
</dbReference>
<dbReference type="GO" id="GO:0006310">
    <property type="term" value="P:DNA recombination"/>
    <property type="evidence" value="ECO:0007669"/>
    <property type="project" value="InterPro"/>
</dbReference>
<protein>
    <submittedName>
        <fullName evidence="1">Endodeoxyribonuclease RusA</fullName>
    </submittedName>
</protein>
<proteinExistence type="predicted"/>
<dbReference type="eggNOG" id="COG4570">
    <property type="taxonomic scope" value="Bacteria"/>
</dbReference>
<dbReference type="EMBL" id="CP001344">
    <property type="protein sequence ID" value="ACL45481.1"/>
    <property type="molecule type" value="Genomic_DNA"/>
</dbReference>
<gene>
    <name evidence="1" type="ordered locus">Cyan7425_3153</name>
</gene>
<dbReference type="AlphaFoldDB" id="B8HN12"/>
<dbReference type="KEGG" id="cyn:Cyan7425_3153"/>